<evidence type="ECO:0000313" key="1">
    <source>
        <dbReference type="EMBL" id="KAF2186554.1"/>
    </source>
</evidence>
<dbReference type="Proteomes" id="UP000800200">
    <property type="component" value="Unassembled WGS sequence"/>
</dbReference>
<dbReference type="AlphaFoldDB" id="A0A6A6E420"/>
<keyword evidence="2" id="KW-1185">Reference proteome</keyword>
<protein>
    <submittedName>
        <fullName evidence="1">Uncharacterized protein</fullName>
    </submittedName>
</protein>
<reference evidence="1" key="1">
    <citation type="journal article" date="2020" name="Stud. Mycol.">
        <title>101 Dothideomycetes genomes: a test case for predicting lifestyles and emergence of pathogens.</title>
        <authorList>
            <person name="Haridas S."/>
            <person name="Albert R."/>
            <person name="Binder M."/>
            <person name="Bloem J."/>
            <person name="Labutti K."/>
            <person name="Salamov A."/>
            <person name="Andreopoulos B."/>
            <person name="Baker S."/>
            <person name="Barry K."/>
            <person name="Bills G."/>
            <person name="Bluhm B."/>
            <person name="Cannon C."/>
            <person name="Castanera R."/>
            <person name="Culley D."/>
            <person name="Daum C."/>
            <person name="Ezra D."/>
            <person name="Gonzalez J."/>
            <person name="Henrissat B."/>
            <person name="Kuo A."/>
            <person name="Liang C."/>
            <person name="Lipzen A."/>
            <person name="Lutzoni F."/>
            <person name="Magnuson J."/>
            <person name="Mondo S."/>
            <person name="Nolan M."/>
            <person name="Ohm R."/>
            <person name="Pangilinan J."/>
            <person name="Park H.-J."/>
            <person name="Ramirez L."/>
            <person name="Alfaro M."/>
            <person name="Sun H."/>
            <person name="Tritt A."/>
            <person name="Yoshinaga Y."/>
            <person name="Zwiers L.-H."/>
            <person name="Turgeon B."/>
            <person name="Goodwin S."/>
            <person name="Spatafora J."/>
            <person name="Crous P."/>
            <person name="Grigoriev I."/>
        </authorList>
    </citation>
    <scope>NUCLEOTIDE SEQUENCE</scope>
    <source>
        <strain evidence="1">CBS 207.26</strain>
    </source>
</reference>
<evidence type="ECO:0000313" key="2">
    <source>
        <dbReference type="Proteomes" id="UP000800200"/>
    </source>
</evidence>
<organism evidence="1 2">
    <name type="scientific">Zopfia rhizophila CBS 207.26</name>
    <dbReference type="NCBI Taxonomy" id="1314779"/>
    <lineage>
        <taxon>Eukaryota</taxon>
        <taxon>Fungi</taxon>
        <taxon>Dikarya</taxon>
        <taxon>Ascomycota</taxon>
        <taxon>Pezizomycotina</taxon>
        <taxon>Dothideomycetes</taxon>
        <taxon>Dothideomycetes incertae sedis</taxon>
        <taxon>Zopfiaceae</taxon>
        <taxon>Zopfia</taxon>
    </lineage>
</organism>
<dbReference type="EMBL" id="ML994629">
    <property type="protein sequence ID" value="KAF2186554.1"/>
    <property type="molecule type" value="Genomic_DNA"/>
</dbReference>
<name>A0A6A6E420_9PEZI</name>
<sequence length="100" mass="11401">MGRHSEKHDLITTIFDQNAWTQWTCCHRVQASLVTPLLVILSPNKKVNRSGGIAEKAYIVEHSVTDTSTSFYYCRSSCFASSQILSYALYGFFYIRESHS</sequence>
<accession>A0A6A6E420</accession>
<gene>
    <name evidence="1" type="ORF">K469DRAFT_706545</name>
</gene>
<proteinExistence type="predicted"/>